<dbReference type="eggNOG" id="COG1670">
    <property type="taxonomic scope" value="Bacteria"/>
</dbReference>
<dbReference type="Proteomes" id="UP000003157">
    <property type="component" value="Unassembled WGS sequence"/>
</dbReference>
<keyword evidence="2" id="KW-0808">Transferase</keyword>
<reference evidence="2 3" key="1">
    <citation type="submission" date="2010-12" db="EMBL/GenBank/DDBJ databases">
        <title>The Genome Sequence of Coprobacillus sp. strain 29_1.</title>
        <authorList>
            <consortium name="The Broad Institute Genome Sequencing Platform"/>
            <person name="Earl A."/>
            <person name="Ward D."/>
            <person name="Feldgarden M."/>
            <person name="Gevers D."/>
            <person name="Daigneault M."/>
            <person name="Sibley C.D."/>
            <person name="White A."/>
            <person name="Strauss J."/>
            <person name="Allen-Vercoe E."/>
            <person name="Young S.K."/>
            <person name="Zeng Q."/>
            <person name="Gargeya S."/>
            <person name="Fitzgerald M."/>
            <person name="Haas B."/>
            <person name="Abouelleil A."/>
            <person name="Alvarado L."/>
            <person name="Arachchi H.M."/>
            <person name="Berlin A."/>
            <person name="Brown A."/>
            <person name="Chapman S.B."/>
            <person name="Chen Z."/>
            <person name="Dunbar C."/>
            <person name="Freedman E."/>
            <person name="Gearin G."/>
            <person name="Gellesch M."/>
            <person name="Goldberg J."/>
            <person name="Griggs A."/>
            <person name="Gujja S."/>
            <person name="Heilman E."/>
            <person name="Heiman D."/>
            <person name="Howarth C."/>
            <person name="Larson L."/>
            <person name="Lui A."/>
            <person name="MacDonald P.J.P."/>
            <person name="Mehta T."/>
            <person name="Montmayeur A."/>
            <person name="Murphy C."/>
            <person name="Neiman D."/>
            <person name="Pearson M."/>
            <person name="Priest M."/>
            <person name="Roberts A."/>
            <person name="Saif S."/>
            <person name="Shea T."/>
            <person name="Shenoy N."/>
            <person name="Sisk P."/>
            <person name="Stolte C."/>
            <person name="Sykes S."/>
            <person name="White J."/>
            <person name="Yandava C."/>
            <person name="Nusbaum C."/>
            <person name="Birren B."/>
        </authorList>
    </citation>
    <scope>NUCLEOTIDE SEQUENCE [LARGE SCALE GENOMIC DNA]</scope>
    <source>
        <strain evidence="2 3">29_1</strain>
    </source>
</reference>
<dbReference type="AlphaFoldDB" id="E7GG03"/>
<dbReference type="Pfam" id="PF00583">
    <property type="entry name" value="Acetyltransf_1"/>
    <property type="match status" value="1"/>
</dbReference>
<evidence type="ECO:0000313" key="2">
    <source>
        <dbReference type="EMBL" id="EFW03049.1"/>
    </source>
</evidence>
<evidence type="ECO:0000313" key="3">
    <source>
        <dbReference type="Proteomes" id="UP000003157"/>
    </source>
</evidence>
<accession>E7GG03</accession>
<dbReference type="GO" id="GO:0016747">
    <property type="term" value="F:acyltransferase activity, transferring groups other than amino-acyl groups"/>
    <property type="evidence" value="ECO:0007669"/>
    <property type="project" value="InterPro"/>
</dbReference>
<comment type="caution">
    <text evidence="2">The sequence shown here is derived from an EMBL/GenBank/DDBJ whole genome shotgun (WGS) entry which is preliminary data.</text>
</comment>
<feature type="domain" description="N-acetyltransferase" evidence="1">
    <location>
        <begin position="1"/>
        <end position="158"/>
    </location>
</feature>
<dbReference type="GeneID" id="78230522"/>
<dbReference type="PROSITE" id="PS51186">
    <property type="entry name" value="GNAT"/>
    <property type="match status" value="1"/>
</dbReference>
<gene>
    <name evidence="2" type="ORF">HMPREF9488_03696</name>
</gene>
<dbReference type="InterPro" id="IPR016181">
    <property type="entry name" value="Acyl_CoA_acyltransferase"/>
</dbReference>
<dbReference type="STRING" id="100884.GCA_000269565_02712"/>
<name>E7GG03_9FIRM</name>
<dbReference type="OrthoDB" id="9795206at2"/>
<dbReference type="PANTHER" id="PTHR43415:SF5">
    <property type="entry name" value="ACETYLTRANSFERASE"/>
    <property type="match status" value="1"/>
</dbReference>
<protein>
    <submittedName>
        <fullName evidence="2">GNAT family Acetyltransferase</fullName>
    </submittedName>
</protein>
<dbReference type="PANTHER" id="PTHR43415">
    <property type="entry name" value="SPERMIDINE N(1)-ACETYLTRANSFERASE"/>
    <property type="match status" value="1"/>
</dbReference>
<dbReference type="InterPro" id="IPR000182">
    <property type="entry name" value="GNAT_dom"/>
</dbReference>
<evidence type="ECO:0000259" key="1">
    <source>
        <dbReference type="PROSITE" id="PS51186"/>
    </source>
</evidence>
<sequence length="174" mass="20098">MNIRNYINQKDYKHLSSWINNERIHALWCANRIPYPITEENLNHLLLTFQKASGQCAYTVTDESDIPIGFFIYIVDVAEKTGFLKFIMLNNEIRGRGYGTQMLALALNYAFEKTGVLSVSLNVFDINYGAKKCYQKLGFIENSILKDAFSFQDEKWARCHMTVTKTAYLKRGDV</sequence>
<dbReference type="RefSeq" id="WP_008790778.1">
    <property type="nucleotide sequence ID" value="NZ_AKCB01000001.1"/>
</dbReference>
<dbReference type="EMBL" id="ADKX01000052">
    <property type="protein sequence ID" value="EFW03049.1"/>
    <property type="molecule type" value="Genomic_DNA"/>
</dbReference>
<proteinExistence type="predicted"/>
<dbReference type="HOGENOM" id="CLU_013985_3_2_9"/>
<organism evidence="2 3">
    <name type="scientific">Coprobacillus cateniformis</name>
    <dbReference type="NCBI Taxonomy" id="100884"/>
    <lineage>
        <taxon>Bacteria</taxon>
        <taxon>Bacillati</taxon>
        <taxon>Bacillota</taxon>
        <taxon>Erysipelotrichia</taxon>
        <taxon>Erysipelotrichales</taxon>
        <taxon>Coprobacillaceae</taxon>
        <taxon>Coprobacillus</taxon>
    </lineage>
</organism>
<dbReference type="Gene3D" id="3.40.630.30">
    <property type="match status" value="1"/>
</dbReference>
<dbReference type="CDD" id="cd04301">
    <property type="entry name" value="NAT_SF"/>
    <property type="match status" value="1"/>
</dbReference>
<dbReference type="SUPFAM" id="SSF55729">
    <property type="entry name" value="Acyl-CoA N-acyltransferases (Nat)"/>
    <property type="match status" value="1"/>
</dbReference>
<keyword evidence="3" id="KW-1185">Reference proteome</keyword>